<sequence>MCYLPRVAPKEPSTNLIFFDFETDQTLGEHVVNFAVAQYTDGREKIFRGYSACQEFCKWLFAPLHKNHTVIAHNMKGFDGQFISGWMLE</sequence>
<gene>
    <name evidence="1" type="ORF">LARSCL_LOCUS11727</name>
</gene>
<proteinExistence type="predicted"/>
<protein>
    <recommendedName>
        <fullName evidence="3">DNA-directed DNA polymerase</fullName>
    </recommendedName>
</protein>
<evidence type="ECO:0008006" key="3">
    <source>
        <dbReference type="Google" id="ProtNLM"/>
    </source>
</evidence>
<comment type="caution">
    <text evidence="1">The sequence shown here is derived from an EMBL/GenBank/DDBJ whole genome shotgun (WGS) entry which is preliminary data.</text>
</comment>
<keyword evidence="2" id="KW-1185">Reference proteome</keyword>
<evidence type="ECO:0000313" key="1">
    <source>
        <dbReference type="EMBL" id="CAL1281716.1"/>
    </source>
</evidence>
<dbReference type="GO" id="GO:0003676">
    <property type="term" value="F:nucleic acid binding"/>
    <property type="evidence" value="ECO:0007669"/>
    <property type="project" value="InterPro"/>
</dbReference>
<feature type="non-terminal residue" evidence="1">
    <location>
        <position position="89"/>
    </location>
</feature>
<evidence type="ECO:0000313" key="2">
    <source>
        <dbReference type="Proteomes" id="UP001497382"/>
    </source>
</evidence>
<accession>A0AAV2ACJ8</accession>
<dbReference type="InterPro" id="IPR036397">
    <property type="entry name" value="RNaseH_sf"/>
</dbReference>
<dbReference type="SUPFAM" id="SSF53098">
    <property type="entry name" value="Ribonuclease H-like"/>
    <property type="match status" value="1"/>
</dbReference>
<dbReference type="EMBL" id="CAXIEN010000148">
    <property type="protein sequence ID" value="CAL1281716.1"/>
    <property type="molecule type" value="Genomic_DNA"/>
</dbReference>
<dbReference type="InterPro" id="IPR012337">
    <property type="entry name" value="RNaseH-like_sf"/>
</dbReference>
<dbReference type="Proteomes" id="UP001497382">
    <property type="component" value="Unassembled WGS sequence"/>
</dbReference>
<reference evidence="1 2" key="1">
    <citation type="submission" date="2024-04" db="EMBL/GenBank/DDBJ databases">
        <authorList>
            <person name="Rising A."/>
            <person name="Reimegard J."/>
            <person name="Sonavane S."/>
            <person name="Akerstrom W."/>
            <person name="Nylinder S."/>
            <person name="Hedman E."/>
            <person name="Kallberg Y."/>
        </authorList>
    </citation>
    <scope>NUCLEOTIDE SEQUENCE [LARGE SCALE GENOMIC DNA]</scope>
</reference>
<dbReference type="AlphaFoldDB" id="A0AAV2ACJ8"/>
<name>A0AAV2ACJ8_9ARAC</name>
<organism evidence="1 2">
    <name type="scientific">Larinioides sclopetarius</name>
    <dbReference type="NCBI Taxonomy" id="280406"/>
    <lineage>
        <taxon>Eukaryota</taxon>
        <taxon>Metazoa</taxon>
        <taxon>Ecdysozoa</taxon>
        <taxon>Arthropoda</taxon>
        <taxon>Chelicerata</taxon>
        <taxon>Arachnida</taxon>
        <taxon>Araneae</taxon>
        <taxon>Araneomorphae</taxon>
        <taxon>Entelegynae</taxon>
        <taxon>Araneoidea</taxon>
        <taxon>Araneidae</taxon>
        <taxon>Larinioides</taxon>
    </lineage>
</organism>
<dbReference type="Gene3D" id="3.30.420.10">
    <property type="entry name" value="Ribonuclease H-like superfamily/Ribonuclease H"/>
    <property type="match status" value="1"/>
</dbReference>